<dbReference type="Gene3D" id="3.90.190.20">
    <property type="entry name" value="Mur ligase, C-terminal domain"/>
    <property type="match status" value="1"/>
</dbReference>
<dbReference type="EMBL" id="FPHG01000018">
    <property type="protein sequence ID" value="SFV53324.1"/>
    <property type="molecule type" value="Genomic_DNA"/>
</dbReference>
<evidence type="ECO:0000259" key="9">
    <source>
        <dbReference type="Pfam" id="PF08245"/>
    </source>
</evidence>
<dbReference type="InterPro" id="IPR036615">
    <property type="entry name" value="Mur_ligase_C_dom_sf"/>
</dbReference>
<accession>A0A1W1BIE4</accession>
<organism evidence="10">
    <name type="scientific">hydrothermal vent metagenome</name>
    <dbReference type="NCBI Taxonomy" id="652676"/>
    <lineage>
        <taxon>unclassified sequences</taxon>
        <taxon>metagenomes</taxon>
        <taxon>ecological metagenomes</taxon>
    </lineage>
</organism>
<evidence type="ECO:0000256" key="7">
    <source>
        <dbReference type="ARBA" id="ARBA00022840"/>
    </source>
</evidence>
<dbReference type="HAMAP" id="MF_00639">
    <property type="entry name" value="MurD"/>
    <property type="match status" value="1"/>
</dbReference>
<dbReference type="InterPro" id="IPR036565">
    <property type="entry name" value="Mur-like_cat_sf"/>
</dbReference>
<dbReference type="Pfam" id="PF08245">
    <property type="entry name" value="Mur_ligase_M"/>
    <property type="match status" value="1"/>
</dbReference>
<evidence type="ECO:0000256" key="8">
    <source>
        <dbReference type="ARBA" id="ARBA00023306"/>
    </source>
</evidence>
<keyword evidence="7" id="KW-0067">ATP-binding</keyword>
<keyword evidence="6" id="KW-0547">Nucleotide-binding</keyword>
<dbReference type="PANTHER" id="PTHR43692:SF1">
    <property type="entry name" value="UDP-N-ACETYLMURAMOYLALANINE--D-GLUTAMATE LIGASE"/>
    <property type="match status" value="1"/>
</dbReference>
<dbReference type="InterPro" id="IPR013221">
    <property type="entry name" value="Mur_ligase_cen"/>
</dbReference>
<dbReference type="GO" id="GO:0008764">
    <property type="term" value="F:UDP-N-acetylmuramoylalanine-D-glutamate ligase activity"/>
    <property type="evidence" value="ECO:0007669"/>
    <property type="project" value="UniProtKB-EC"/>
</dbReference>
<dbReference type="NCBIfam" id="TIGR01087">
    <property type="entry name" value="murD"/>
    <property type="match status" value="1"/>
</dbReference>
<dbReference type="AlphaFoldDB" id="A0A1W1BIE4"/>
<keyword evidence="3" id="KW-0963">Cytoplasm</keyword>
<dbReference type="PROSITE" id="PS01011">
    <property type="entry name" value="FOLYLPOLYGLU_SYNT_1"/>
    <property type="match status" value="1"/>
</dbReference>
<sequence length="409" mass="45761">MKNINIKPTLFGYGLTTKAIASSLGGECIFFDDNVKEAYYDEEKNHILPSNLFNPEKSLLEVTTPSLKPSNKLIKTAKNLISEYDYIMPQTKARTVWISGTNGKTTTTQMITHILKDRGAISGGNIGTPLALLDTDAPLWILETSSYTLRHTKTASPDIYLLLPITPDHLDWHGGEREYTQDKLRPLLTMKEGELALIPKGLELPKTDAFVVEYDSVEFLADYFELDIEKINFKSAFLEDALIALAVSKVIFDEVDYDLINSFVVDAHRQEEQLDKSGRLWVNDSKATNIDASIQALKAYKDKNLIHLILGGDDKGVDLNPLFVELQSYNIIIYTIGANNKKLLDLSKKYNIDAIESKTIDVAIQNIDKVLQLEEVALLSPASASFDQFTSYKERGKIFLELSSGLSLL</sequence>
<keyword evidence="8" id="KW-0131">Cell cycle</keyword>
<comment type="pathway">
    <text evidence="2">Cell wall biogenesis; peptidoglycan biosynthesis.</text>
</comment>
<comment type="subcellular location">
    <subcellularLocation>
        <location evidence="1">Cytoplasm</location>
    </subcellularLocation>
</comment>
<dbReference type="GO" id="GO:0008360">
    <property type="term" value="P:regulation of cell shape"/>
    <property type="evidence" value="ECO:0007669"/>
    <property type="project" value="InterPro"/>
</dbReference>
<evidence type="ECO:0000256" key="4">
    <source>
        <dbReference type="ARBA" id="ARBA00022598"/>
    </source>
</evidence>
<dbReference type="Gene3D" id="3.40.1190.10">
    <property type="entry name" value="Mur-like, catalytic domain"/>
    <property type="match status" value="1"/>
</dbReference>
<evidence type="ECO:0000256" key="6">
    <source>
        <dbReference type="ARBA" id="ARBA00022741"/>
    </source>
</evidence>
<reference evidence="10" key="1">
    <citation type="submission" date="2016-10" db="EMBL/GenBank/DDBJ databases">
        <authorList>
            <person name="de Groot N.N."/>
        </authorList>
    </citation>
    <scope>NUCLEOTIDE SEQUENCE</scope>
</reference>
<evidence type="ECO:0000313" key="10">
    <source>
        <dbReference type="EMBL" id="SFV53324.1"/>
    </source>
</evidence>
<dbReference type="GO" id="GO:0004326">
    <property type="term" value="F:tetrahydrofolylpolyglutamate synthase activity"/>
    <property type="evidence" value="ECO:0007669"/>
    <property type="project" value="InterPro"/>
</dbReference>
<dbReference type="SUPFAM" id="SSF53623">
    <property type="entry name" value="MurD-like peptide ligases, catalytic domain"/>
    <property type="match status" value="1"/>
</dbReference>
<feature type="domain" description="Mur ligase central" evidence="9">
    <location>
        <begin position="98"/>
        <end position="199"/>
    </location>
</feature>
<dbReference type="SUPFAM" id="SSF53244">
    <property type="entry name" value="MurD-like peptide ligases, peptide-binding domain"/>
    <property type="match status" value="1"/>
</dbReference>
<proteinExistence type="inferred from homology"/>
<name>A0A1W1BIE4_9ZZZZ</name>
<evidence type="ECO:0000256" key="3">
    <source>
        <dbReference type="ARBA" id="ARBA00022490"/>
    </source>
</evidence>
<protein>
    <submittedName>
        <fullName evidence="10">UDP-N-acetylmuramoylalanine--D-glutamate ligase</fullName>
        <ecNumber evidence="10">6.3.2.9</ecNumber>
    </submittedName>
</protein>
<keyword evidence="5" id="KW-0132">Cell division</keyword>
<dbReference type="GO" id="GO:0005524">
    <property type="term" value="F:ATP binding"/>
    <property type="evidence" value="ECO:0007669"/>
    <property type="project" value="UniProtKB-KW"/>
</dbReference>
<evidence type="ECO:0000256" key="1">
    <source>
        <dbReference type="ARBA" id="ARBA00004496"/>
    </source>
</evidence>
<dbReference type="EC" id="6.3.2.9" evidence="10"/>
<dbReference type="GO" id="GO:0009252">
    <property type="term" value="P:peptidoglycan biosynthetic process"/>
    <property type="evidence" value="ECO:0007669"/>
    <property type="project" value="UniProtKB-UniPathway"/>
</dbReference>
<evidence type="ECO:0000256" key="5">
    <source>
        <dbReference type="ARBA" id="ARBA00022618"/>
    </source>
</evidence>
<evidence type="ECO:0000256" key="2">
    <source>
        <dbReference type="ARBA" id="ARBA00004752"/>
    </source>
</evidence>
<dbReference type="InterPro" id="IPR018109">
    <property type="entry name" value="Folylpolyglutamate_synth_CS"/>
</dbReference>
<gene>
    <name evidence="10" type="ORF">MNB_SV-9-870</name>
</gene>
<keyword evidence="4 10" id="KW-0436">Ligase</keyword>
<dbReference type="GO" id="GO:0005737">
    <property type="term" value="C:cytoplasm"/>
    <property type="evidence" value="ECO:0007669"/>
    <property type="project" value="UniProtKB-SubCell"/>
</dbReference>
<dbReference type="UniPathway" id="UPA00219"/>
<dbReference type="InterPro" id="IPR005762">
    <property type="entry name" value="MurD"/>
</dbReference>
<dbReference type="PANTHER" id="PTHR43692">
    <property type="entry name" value="UDP-N-ACETYLMURAMOYLALANINE--D-GLUTAMATE LIGASE"/>
    <property type="match status" value="1"/>
</dbReference>
<dbReference type="GO" id="GO:0051301">
    <property type="term" value="P:cell division"/>
    <property type="evidence" value="ECO:0007669"/>
    <property type="project" value="UniProtKB-KW"/>
</dbReference>